<organism evidence="2 3">
    <name type="scientific">Candidatus Flavonifractor merdipullorum</name>
    <dbReference type="NCBI Taxonomy" id="2838590"/>
    <lineage>
        <taxon>Bacteria</taxon>
        <taxon>Bacillati</taxon>
        <taxon>Bacillota</taxon>
        <taxon>Clostridia</taxon>
        <taxon>Eubacteriales</taxon>
        <taxon>Oscillospiraceae</taxon>
        <taxon>Flavonifractor</taxon>
    </lineage>
</organism>
<comment type="caution">
    <text evidence="2">The sequence shown here is derived from an EMBL/GenBank/DDBJ whole genome shotgun (WGS) entry which is preliminary data.</text>
</comment>
<name>A0A9D1RUV5_9FIRM</name>
<protein>
    <submittedName>
        <fullName evidence="2">NusG domain II-containing protein</fullName>
    </submittedName>
</protein>
<keyword evidence="1" id="KW-1133">Transmembrane helix</keyword>
<feature type="transmembrane region" description="Helical" evidence="1">
    <location>
        <begin position="20"/>
        <end position="38"/>
    </location>
</feature>
<keyword evidence="1" id="KW-0812">Transmembrane</keyword>
<reference evidence="2" key="1">
    <citation type="journal article" date="2021" name="PeerJ">
        <title>Extensive microbial diversity within the chicken gut microbiome revealed by metagenomics and culture.</title>
        <authorList>
            <person name="Gilroy R."/>
            <person name="Ravi A."/>
            <person name="Getino M."/>
            <person name="Pursley I."/>
            <person name="Horton D.L."/>
            <person name="Alikhan N.F."/>
            <person name="Baker D."/>
            <person name="Gharbi K."/>
            <person name="Hall N."/>
            <person name="Watson M."/>
            <person name="Adriaenssens E.M."/>
            <person name="Foster-Nyarko E."/>
            <person name="Jarju S."/>
            <person name="Secka A."/>
            <person name="Antonio M."/>
            <person name="Oren A."/>
            <person name="Chaudhuri R.R."/>
            <person name="La Ragione R."/>
            <person name="Hildebrand F."/>
            <person name="Pallen M.J."/>
        </authorList>
    </citation>
    <scope>NUCLEOTIDE SEQUENCE</scope>
    <source>
        <strain evidence="2">ChiGjej6B6-1540</strain>
    </source>
</reference>
<proteinExistence type="predicted"/>
<evidence type="ECO:0000256" key="1">
    <source>
        <dbReference type="SAM" id="Phobius"/>
    </source>
</evidence>
<dbReference type="InterPro" id="IPR038690">
    <property type="entry name" value="NusG_2_sf"/>
</dbReference>
<sequence>MDTPLRSSAAERTRPTAWDGAVALGIVLAAALLFWLLLPRDTGGALTARITLDGTELGVYELSTVEEGTLVAVEGARWPITLELSPTKGVRVKETSCPHGDCAASGWVDAPGEQLICLPNRLIVSLEGEETPKDFDVVIG</sequence>
<dbReference type="Gene3D" id="2.60.320.10">
    <property type="entry name" value="N-utilization substance G protein NusG, insert domain"/>
    <property type="match status" value="1"/>
</dbReference>
<reference evidence="2" key="2">
    <citation type="submission" date="2021-04" db="EMBL/GenBank/DDBJ databases">
        <authorList>
            <person name="Gilroy R."/>
        </authorList>
    </citation>
    <scope>NUCLEOTIDE SEQUENCE</scope>
    <source>
        <strain evidence="2">ChiGjej6B6-1540</strain>
    </source>
</reference>
<dbReference type="EMBL" id="DXGA01000033">
    <property type="protein sequence ID" value="HIW93202.1"/>
    <property type="molecule type" value="Genomic_DNA"/>
</dbReference>
<evidence type="ECO:0000313" key="3">
    <source>
        <dbReference type="Proteomes" id="UP000824192"/>
    </source>
</evidence>
<evidence type="ECO:0000313" key="2">
    <source>
        <dbReference type="EMBL" id="HIW93202.1"/>
    </source>
</evidence>
<accession>A0A9D1RUV5</accession>
<dbReference type="AlphaFoldDB" id="A0A9D1RUV5"/>
<gene>
    <name evidence="2" type="ORF">H9868_01545</name>
</gene>
<dbReference type="Proteomes" id="UP000824192">
    <property type="component" value="Unassembled WGS sequence"/>
</dbReference>
<keyword evidence="1" id="KW-0472">Membrane</keyword>
<dbReference type="Pfam" id="PF07009">
    <property type="entry name" value="NusG_II"/>
    <property type="match status" value="1"/>
</dbReference>